<keyword evidence="3" id="KW-1185">Reference proteome</keyword>
<organism evidence="2 3">
    <name type="scientific">Paenibacillus polygoni</name>
    <dbReference type="NCBI Taxonomy" id="3050112"/>
    <lineage>
        <taxon>Bacteria</taxon>
        <taxon>Bacillati</taxon>
        <taxon>Bacillota</taxon>
        <taxon>Bacilli</taxon>
        <taxon>Bacillales</taxon>
        <taxon>Paenibacillaceae</taxon>
        <taxon>Paenibacillus</taxon>
    </lineage>
</organism>
<evidence type="ECO:0000256" key="1">
    <source>
        <dbReference type="SAM" id="Phobius"/>
    </source>
</evidence>
<feature type="transmembrane region" description="Helical" evidence="1">
    <location>
        <begin position="12"/>
        <end position="28"/>
    </location>
</feature>
<dbReference type="EMBL" id="CP127162">
    <property type="protein sequence ID" value="WIV17845.1"/>
    <property type="molecule type" value="Genomic_DNA"/>
</dbReference>
<name>A0ABY8X3P1_9BACL</name>
<keyword evidence="1" id="KW-1133">Transmembrane helix</keyword>
<gene>
    <name evidence="2" type="ORF">QPK24_15665</name>
</gene>
<feature type="transmembrane region" description="Helical" evidence="1">
    <location>
        <begin position="72"/>
        <end position="94"/>
    </location>
</feature>
<evidence type="ECO:0000313" key="2">
    <source>
        <dbReference type="EMBL" id="WIV17845.1"/>
    </source>
</evidence>
<evidence type="ECO:0000313" key="3">
    <source>
        <dbReference type="Proteomes" id="UP001236415"/>
    </source>
</evidence>
<sequence>MGTNQAKFINLFLWLLFIFAIIVVWYGIELTLTGGNSGLMQWESFINRFGGIATIIATVYTGFTIQGKNRILLYLVKGILYLTAIFAFVLAFFVKIFPFQLQEFIEALHGKTDIFLSAHILSGLSLLSLCASLLHYGKIKKKVDQTNLESPTNSPQNHPQKTEIL</sequence>
<proteinExistence type="predicted"/>
<keyword evidence="1" id="KW-0812">Transmembrane</keyword>
<feature type="transmembrane region" description="Helical" evidence="1">
    <location>
        <begin position="114"/>
        <end position="136"/>
    </location>
</feature>
<protein>
    <recommendedName>
        <fullName evidence="4">DUF4149 domain-containing protein</fullName>
    </recommendedName>
</protein>
<keyword evidence="1" id="KW-0472">Membrane</keyword>
<accession>A0ABY8X3P1</accession>
<reference evidence="2 3" key="1">
    <citation type="submission" date="2023-06" db="EMBL/GenBank/DDBJ databases">
        <title>Paenibacillus polygonum sp. nov., an endophytic bacterium, isolated from Polygonum lapathifolium L. in Nanji Wetland National Nature Reserve, South of Poyang Lake, Jiangxi Province, China.</title>
        <authorList>
            <person name="Yu Z."/>
        </authorList>
    </citation>
    <scope>NUCLEOTIDE SEQUENCE [LARGE SCALE GENOMIC DNA]</scope>
    <source>
        <strain evidence="2 3">C31</strain>
    </source>
</reference>
<dbReference type="RefSeq" id="WP_285742623.1">
    <property type="nucleotide sequence ID" value="NZ_CP127162.1"/>
</dbReference>
<dbReference type="Proteomes" id="UP001236415">
    <property type="component" value="Chromosome"/>
</dbReference>
<evidence type="ECO:0008006" key="4">
    <source>
        <dbReference type="Google" id="ProtNLM"/>
    </source>
</evidence>
<feature type="transmembrane region" description="Helical" evidence="1">
    <location>
        <begin position="48"/>
        <end position="65"/>
    </location>
</feature>